<keyword evidence="1" id="KW-0812">Transmembrane</keyword>
<dbReference type="AlphaFoldDB" id="A0A2P7B838"/>
<dbReference type="InterPro" id="IPR019690">
    <property type="entry name" value="DUF2569"/>
</dbReference>
<dbReference type="RefSeq" id="WP_106713796.1">
    <property type="nucleotide sequence ID" value="NZ_PGGO01000028.1"/>
</dbReference>
<evidence type="ECO:0000313" key="2">
    <source>
        <dbReference type="EMBL" id="PSH62634.1"/>
    </source>
</evidence>
<dbReference type="Pfam" id="PF10754">
    <property type="entry name" value="DUF2569"/>
    <property type="match status" value="1"/>
</dbReference>
<reference evidence="3" key="1">
    <citation type="submission" date="2017-11" db="EMBL/GenBank/DDBJ databases">
        <authorList>
            <person name="Kuznetsova I."/>
            <person name="Sazanova A."/>
            <person name="Chirak E."/>
            <person name="Safronova V."/>
            <person name="Willems A."/>
        </authorList>
    </citation>
    <scope>NUCLEOTIDE SEQUENCE [LARGE SCALE GENOMIC DNA]</scope>
    <source>
        <strain evidence="3">STM 196</strain>
    </source>
</reference>
<feature type="transmembrane region" description="Helical" evidence="1">
    <location>
        <begin position="151"/>
        <end position="170"/>
    </location>
</feature>
<feature type="transmembrane region" description="Helical" evidence="1">
    <location>
        <begin position="115"/>
        <end position="139"/>
    </location>
</feature>
<name>A0A2P7B838_9HYPH</name>
<organism evidence="2 3">
    <name type="scientific">Phyllobacterium brassicacearum</name>
    <dbReference type="NCBI Taxonomy" id="314235"/>
    <lineage>
        <taxon>Bacteria</taxon>
        <taxon>Pseudomonadati</taxon>
        <taxon>Pseudomonadota</taxon>
        <taxon>Alphaproteobacteria</taxon>
        <taxon>Hyphomicrobiales</taxon>
        <taxon>Phyllobacteriaceae</taxon>
        <taxon>Phyllobacterium</taxon>
    </lineage>
</organism>
<gene>
    <name evidence="2" type="ORF">CU102_25050</name>
</gene>
<accession>A0A2P7B838</accession>
<feature type="transmembrane region" description="Helical" evidence="1">
    <location>
        <begin position="39"/>
        <end position="57"/>
    </location>
</feature>
<sequence>MQTNRAALFEHQVSAFCKGKKLLTDISTQGAQSPRGIRGWLILLGANILILTLYYWIVTYSVAVDFISQVIDGEISYINLIFRDMPVYVVCFILPLMCVYLFFVKSKHFPKLCTVLFVALAVWKVYELFRYFIILETVWGNVSIEIWMHQILNYSAALHLIQVLVWPIYLKNSGRVRNTFIN</sequence>
<protein>
    <recommendedName>
        <fullName evidence="4">DUF2569 domain-containing protein</fullName>
    </recommendedName>
</protein>
<keyword evidence="1" id="KW-1133">Transmembrane helix</keyword>
<keyword evidence="3" id="KW-1185">Reference proteome</keyword>
<keyword evidence="1" id="KW-0472">Membrane</keyword>
<feature type="transmembrane region" description="Helical" evidence="1">
    <location>
        <begin position="85"/>
        <end position="103"/>
    </location>
</feature>
<proteinExistence type="predicted"/>
<comment type="caution">
    <text evidence="2">The sequence shown here is derived from an EMBL/GenBank/DDBJ whole genome shotgun (WGS) entry which is preliminary data.</text>
</comment>
<dbReference type="Proteomes" id="UP000241444">
    <property type="component" value="Unassembled WGS sequence"/>
</dbReference>
<evidence type="ECO:0008006" key="4">
    <source>
        <dbReference type="Google" id="ProtNLM"/>
    </source>
</evidence>
<evidence type="ECO:0000256" key="1">
    <source>
        <dbReference type="SAM" id="Phobius"/>
    </source>
</evidence>
<dbReference type="EMBL" id="PGGO01000028">
    <property type="protein sequence ID" value="PSH62634.1"/>
    <property type="molecule type" value="Genomic_DNA"/>
</dbReference>
<evidence type="ECO:0000313" key="3">
    <source>
        <dbReference type="Proteomes" id="UP000241444"/>
    </source>
</evidence>